<gene>
    <name evidence="1" type="ORF">Acr_21g0002200</name>
</gene>
<comment type="caution">
    <text evidence="1">The sequence shown here is derived from an EMBL/GenBank/DDBJ whole genome shotgun (WGS) entry which is preliminary data.</text>
</comment>
<keyword evidence="2" id="KW-1185">Reference proteome</keyword>
<protein>
    <submittedName>
        <fullName evidence="1">Uncharacterized protein</fullName>
    </submittedName>
</protein>
<evidence type="ECO:0000313" key="2">
    <source>
        <dbReference type="Proteomes" id="UP000585474"/>
    </source>
</evidence>
<proteinExistence type="predicted"/>
<dbReference type="EMBL" id="BJWL01000021">
    <property type="protein sequence ID" value="GFZ09621.1"/>
    <property type="molecule type" value="Genomic_DNA"/>
</dbReference>
<reference evidence="1 2" key="1">
    <citation type="submission" date="2019-07" db="EMBL/GenBank/DDBJ databases">
        <title>De Novo Assembly of kiwifruit Actinidia rufa.</title>
        <authorList>
            <person name="Sugita-Konishi S."/>
            <person name="Sato K."/>
            <person name="Mori E."/>
            <person name="Abe Y."/>
            <person name="Kisaki G."/>
            <person name="Hamano K."/>
            <person name="Suezawa K."/>
            <person name="Otani M."/>
            <person name="Fukuda T."/>
            <person name="Manabe T."/>
            <person name="Gomi K."/>
            <person name="Tabuchi M."/>
            <person name="Akimitsu K."/>
            <person name="Kataoka I."/>
        </authorList>
    </citation>
    <scope>NUCLEOTIDE SEQUENCE [LARGE SCALE GENOMIC DNA]</scope>
    <source>
        <strain evidence="2">cv. Fuchu</strain>
    </source>
</reference>
<name>A0A7J0GFU9_9ERIC</name>
<dbReference type="AlphaFoldDB" id="A0A7J0GFU9"/>
<sequence length="241" mass="25841">MSRHVVALNTAPLTTIIARPRRSLTEGLIRPCLKVKRASLSASIHVIMLVTPSSEAMLNLMVSECVKETKKRKSDEICISSASSASASGGGSAVAEILSKIGMPVSPSLTGLLIGHPTLVKPSDRPCRRDRPRRDLDPGSDWPLAGPILTRLRPTTTIKPSTSLLDLPTVSMSFQQPPSPSCTVLELPAASWIFLQLLGASYNLLELYTASWTFLQPLGASCILLDILASSWSFLQLPAAS</sequence>
<evidence type="ECO:0000313" key="1">
    <source>
        <dbReference type="EMBL" id="GFZ09621.1"/>
    </source>
</evidence>
<accession>A0A7J0GFU9</accession>
<dbReference type="Proteomes" id="UP000585474">
    <property type="component" value="Unassembled WGS sequence"/>
</dbReference>
<organism evidence="1 2">
    <name type="scientific">Actinidia rufa</name>
    <dbReference type="NCBI Taxonomy" id="165716"/>
    <lineage>
        <taxon>Eukaryota</taxon>
        <taxon>Viridiplantae</taxon>
        <taxon>Streptophyta</taxon>
        <taxon>Embryophyta</taxon>
        <taxon>Tracheophyta</taxon>
        <taxon>Spermatophyta</taxon>
        <taxon>Magnoliopsida</taxon>
        <taxon>eudicotyledons</taxon>
        <taxon>Gunneridae</taxon>
        <taxon>Pentapetalae</taxon>
        <taxon>asterids</taxon>
        <taxon>Ericales</taxon>
        <taxon>Actinidiaceae</taxon>
        <taxon>Actinidia</taxon>
    </lineage>
</organism>